<evidence type="ECO:0000313" key="2">
    <source>
        <dbReference type="Proteomes" id="UP000822142"/>
    </source>
</evidence>
<evidence type="ECO:0000313" key="1">
    <source>
        <dbReference type="EMBL" id="NSJ86507.1"/>
    </source>
</evidence>
<reference evidence="1 2" key="1">
    <citation type="journal article" date="2020" name="Cell Host Microbe">
        <title>Functional and Genomic Variation between Human-Derived Isolates of Lachnospiraceae Reveals Inter- and Intra-Species Diversity.</title>
        <authorList>
            <person name="Sorbara M.T."/>
            <person name="Littmann E.R."/>
            <person name="Fontana E."/>
            <person name="Moody T.U."/>
            <person name="Kohout C.E."/>
            <person name="Gjonbalaj M."/>
            <person name="Eaton V."/>
            <person name="Seok R."/>
            <person name="Leiner I.M."/>
            <person name="Pamer E.G."/>
        </authorList>
    </citation>
    <scope>NUCLEOTIDE SEQUENCE [LARGE SCALE GENOMIC DNA]</scope>
    <source>
        <strain evidence="1 2">MSK.15.26</strain>
    </source>
</reference>
<proteinExistence type="predicted"/>
<accession>A0ABX2I7Q4</accession>
<dbReference type="RefSeq" id="WP_173749520.1">
    <property type="nucleotide sequence ID" value="NZ_JAAITA010000012.1"/>
</dbReference>
<name>A0ABX2I7Q4_BLAHA</name>
<evidence type="ECO:0008006" key="3">
    <source>
        <dbReference type="Google" id="ProtNLM"/>
    </source>
</evidence>
<gene>
    <name evidence="1" type="ORF">G5A70_10085</name>
</gene>
<comment type="caution">
    <text evidence="1">The sequence shown here is derived from an EMBL/GenBank/DDBJ whole genome shotgun (WGS) entry which is preliminary data.</text>
</comment>
<organism evidence="1 2">
    <name type="scientific">Blautia hansenii</name>
    <name type="common">Ruminococcus hansenii</name>
    <dbReference type="NCBI Taxonomy" id="1322"/>
    <lineage>
        <taxon>Bacteria</taxon>
        <taxon>Bacillati</taxon>
        <taxon>Bacillota</taxon>
        <taxon>Clostridia</taxon>
        <taxon>Lachnospirales</taxon>
        <taxon>Lachnospiraceae</taxon>
        <taxon>Blautia</taxon>
    </lineage>
</organism>
<dbReference type="EMBL" id="JAAITA010000012">
    <property type="protein sequence ID" value="NSJ86507.1"/>
    <property type="molecule type" value="Genomic_DNA"/>
</dbReference>
<dbReference type="Proteomes" id="UP000822142">
    <property type="component" value="Unassembled WGS sequence"/>
</dbReference>
<sequence length="288" mass="33485">MSEGIAYQNKDIEFKLMSETYKEKSFEAYGLKLPKIKEVLPTNLPAVSANEMRIDNVFLLEDDTVAIVDYESENKASNRVKYINYIGRIMHRYDSQNKVIPKLRMIVIYTGDVEHAEDTWEIPCLTLKMEQVFIHSLPDAEIYQSIKKKLENNETLSDKELMQLIILPLAKKGKEEKQRMIEQVVDLAKQIDDENTQAFVITGILVSSDKFIDRDYAKVVRRYLSMTKVFQILEEEKQEAINLAEQKRTIRMAESLIKDEVDTVVIMRATGFSKEQIEEIKQNMLTTK</sequence>
<protein>
    <recommendedName>
        <fullName evidence="3">Transposase (putative) YhgA-like domain-containing protein</fullName>
    </recommendedName>
</protein>
<keyword evidence="2" id="KW-1185">Reference proteome</keyword>